<dbReference type="InterPro" id="IPR014710">
    <property type="entry name" value="RmlC-like_jellyroll"/>
</dbReference>
<dbReference type="SMART" id="SM00100">
    <property type="entry name" value="cNMP"/>
    <property type="match status" value="1"/>
</dbReference>
<reference evidence="2" key="1">
    <citation type="journal article" date="2020" name="mSystems">
        <title>Genome- and Community-Level Interaction Insights into Carbon Utilization and Element Cycling Functions of Hydrothermarchaeota in Hydrothermal Sediment.</title>
        <authorList>
            <person name="Zhou Z."/>
            <person name="Liu Y."/>
            <person name="Xu W."/>
            <person name="Pan J."/>
            <person name="Luo Z.H."/>
            <person name="Li M."/>
        </authorList>
    </citation>
    <scope>NUCLEOTIDE SEQUENCE [LARGE SCALE GENOMIC DNA]</scope>
    <source>
        <strain evidence="2">SpSt-573</strain>
    </source>
</reference>
<protein>
    <submittedName>
        <fullName evidence="2">Cyclic nucleotide-binding domain-containing protein</fullName>
    </submittedName>
</protein>
<dbReference type="Pfam" id="PF00027">
    <property type="entry name" value="cNMP_binding"/>
    <property type="match status" value="1"/>
</dbReference>
<dbReference type="PROSITE" id="PS50042">
    <property type="entry name" value="CNMP_BINDING_3"/>
    <property type="match status" value="1"/>
</dbReference>
<evidence type="ECO:0000313" key="2">
    <source>
        <dbReference type="EMBL" id="HGS21776.1"/>
    </source>
</evidence>
<dbReference type="EMBL" id="DSYK01000393">
    <property type="protein sequence ID" value="HGS21776.1"/>
    <property type="molecule type" value="Genomic_DNA"/>
</dbReference>
<dbReference type="InterPro" id="IPR050818">
    <property type="entry name" value="KCNH_animal-type"/>
</dbReference>
<dbReference type="AlphaFoldDB" id="A0A7C4KHT0"/>
<proteinExistence type="predicted"/>
<dbReference type="SUPFAM" id="SSF51206">
    <property type="entry name" value="cAMP-binding domain-like"/>
    <property type="match status" value="1"/>
</dbReference>
<dbReference type="InterPro" id="IPR000595">
    <property type="entry name" value="cNMP-bd_dom"/>
</dbReference>
<accession>A0A7C4KHT0</accession>
<dbReference type="InterPro" id="IPR018490">
    <property type="entry name" value="cNMP-bd_dom_sf"/>
</dbReference>
<organism evidence="2">
    <name type="scientific">Anaerolinea thermolimosa</name>
    <dbReference type="NCBI Taxonomy" id="229919"/>
    <lineage>
        <taxon>Bacteria</taxon>
        <taxon>Bacillati</taxon>
        <taxon>Chloroflexota</taxon>
        <taxon>Anaerolineae</taxon>
        <taxon>Anaerolineales</taxon>
        <taxon>Anaerolineaceae</taxon>
        <taxon>Anaerolinea</taxon>
    </lineage>
</organism>
<dbReference type="PANTHER" id="PTHR10217:SF435">
    <property type="entry name" value="POTASSIUM VOLTAGE-GATED CHANNEL PROTEIN EAG"/>
    <property type="match status" value="1"/>
</dbReference>
<sequence length="165" mass="18639">MESQAPIVQILQRIPWFNELSRTALEKLAAITKLRELGKGEVLFREGDAENCLYILLEGEIILETHVPGYGAVSIFRAEPLDVIGWSVLTPVVRQRTDTARALSTCRLLCFDSDMLRQYCDEDQVAGYIIMRRIANVAASRLLTTRLHLFGVIRELTGDTHPKPE</sequence>
<evidence type="ECO:0000259" key="1">
    <source>
        <dbReference type="PROSITE" id="PS50042"/>
    </source>
</evidence>
<dbReference type="Gene3D" id="2.60.120.10">
    <property type="entry name" value="Jelly Rolls"/>
    <property type="match status" value="1"/>
</dbReference>
<dbReference type="GO" id="GO:0042391">
    <property type="term" value="P:regulation of membrane potential"/>
    <property type="evidence" value="ECO:0007669"/>
    <property type="project" value="TreeGrafter"/>
</dbReference>
<dbReference type="CDD" id="cd00038">
    <property type="entry name" value="CAP_ED"/>
    <property type="match status" value="1"/>
</dbReference>
<dbReference type="GO" id="GO:0005249">
    <property type="term" value="F:voltage-gated potassium channel activity"/>
    <property type="evidence" value="ECO:0007669"/>
    <property type="project" value="TreeGrafter"/>
</dbReference>
<feature type="domain" description="Cyclic nucleotide-binding" evidence="1">
    <location>
        <begin position="16"/>
        <end position="118"/>
    </location>
</feature>
<dbReference type="PANTHER" id="PTHR10217">
    <property type="entry name" value="VOLTAGE AND LIGAND GATED POTASSIUM CHANNEL"/>
    <property type="match status" value="1"/>
</dbReference>
<dbReference type="GO" id="GO:0005886">
    <property type="term" value="C:plasma membrane"/>
    <property type="evidence" value="ECO:0007669"/>
    <property type="project" value="TreeGrafter"/>
</dbReference>
<gene>
    <name evidence="2" type="ORF">ENT37_07890</name>
</gene>
<comment type="caution">
    <text evidence="2">The sequence shown here is derived from an EMBL/GenBank/DDBJ whole genome shotgun (WGS) entry which is preliminary data.</text>
</comment>
<name>A0A7C4KHT0_9CHLR</name>